<dbReference type="InterPro" id="IPR052575">
    <property type="entry name" value="SSU_processome_comp_20"/>
</dbReference>
<evidence type="ECO:0000256" key="1">
    <source>
        <dbReference type="SAM" id="Phobius"/>
    </source>
</evidence>
<reference evidence="3" key="1">
    <citation type="journal article" date="2014" name="PLoS ONE">
        <title>Transcriptome-Based Identification of ABC Transporters in the Western Tarnished Plant Bug Lygus hesperus.</title>
        <authorList>
            <person name="Hull J.J."/>
            <person name="Chaney K."/>
            <person name="Geib S.M."/>
            <person name="Fabrick J.A."/>
            <person name="Brent C.S."/>
            <person name="Walsh D."/>
            <person name="Lavine L.C."/>
        </authorList>
    </citation>
    <scope>NUCLEOTIDE SEQUENCE</scope>
</reference>
<gene>
    <name evidence="3" type="primary">utp20</name>
    <name evidence="3" type="ORF">CM83_63883</name>
</gene>
<dbReference type="AlphaFoldDB" id="A0A0A9YB40"/>
<keyword evidence="1" id="KW-0812">Transmembrane</keyword>
<keyword evidence="1" id="KW-0472">Membrane</keyword>
<feature type="transmembrane region" description="Helical" evidence="1">
    <location>
        <begin position="67"/>
        <end position="85"/>
    </location>
</feature>
<keyword evidence="1" id="KW-1133">Transmembrane helix</keyword>
<dbReference type="InterPro" id="IPR046523">
    <property type="entry name" value="UTP20_dom"/>
</dbReference>
<evidence type="ECO:0000259" key="2">
    <source>
        <dbReference type="Pfam" id="PF20416"/>
    </source>
</evidence>
<feature type="domain" description="U3 small nucleolar RNA-associated protein 20" evidence="2">
    <location>
        <begin position="2"/>
        <end position="54"/>
    </location>
</feature>
<reference evidence="3" key="2">
    <citation type="submission" date="2014-07" db="EMBL/GenBank/DDBJ databases">
        <authorList>
            <person name="Hull J."/>
        </authorList>
    </citation>
    <scope>NUCLEOTIDE SEQUENCE</scope>
</reference>
<sequence>MLSAIVLVCGPSKLQSVVQKLRNHLVHGYQLHVLGYTIVTLLYQMYEPNSKLTREDNISGKLKSSTITSSSAAVAAAVAATAAAITPTPGVLTHKKRKM</sequence>
<evidence type="ECO:0000313" key="3">
    <source>
        <dbReference type="EMBL" id="JAG28841.1"/>
    </source>
</evidence>
<protein>
    <submittedName>
        <fullName evidence="3">U3 small nucleolar RNA-associated protein 20</fullName>
    </submittedName>
</protein>
<proteinExistence type="predicted"/>
<dbReference type="EMBL" id="GBHO01014763">
    <property type="protein sequence ID" value="JAG28841.1"/>
    <property type="molecule type" value="Transcribed_RNA"/>
</dbReference>
<dbReference type="GO" id="GO:0030686">
    <property type="term" value="C:90S preribosome"/>
    <property type="evidence" value="ECO:0007669"/>
    <property type="project" value="TreeGrafter"/>
</dbReference>
<dbReference type="Pfam" id="PF20416">
    <property type="entry name" value="UTP20"/>
    <property type="match status" value="1"/>
</dbReference>
<name>A0A0A9YB40_LYGHE</name>
<organism evidence="3">
    <name type="scientific">Lygus hesperus</name>
    <name type="common">Western plant bug</name>
    <dbReference type="NCBI Taxonomy" id="30085"/>
    <lineage>
        <taxon>Eukaryota</taxon>
        <taxon>Metazoa</taxon>
        <taxon>Ecdysozoa</taxon>
        <taxon>Arthropoda</taxon>
        <taxon>Hexapoda</taxon>
        <taxon>Insecta</taxon>
        <taxon>Pterygota</taxon>
        <taxon>Neoptera</taxon>
        <taxon>Paraneoptera</taxon>
        <taxon>Hemiptera</taxon>
        <taxon>Heteroptera</taxon>
        <taxon>Panheteroptera</taxon>
        <taxon>Cimicomorpha</taxon>
        <taxon>Miridae</taxon>
        <taxon>Mirini</taxon>
        <taxon>Lygus</taxon>
    </lineage>
</organism>
<dbReference type="PANTHER" id="PTHR17695:SF11">
    <property type="entry name" value="SMALL SUBUNIT PROCESSOME COMPONENT 20 HOMOLOG"/>
    <property type="match status" value="1"/>
</dbReference>
<feature type="transmembrane region" description="Helical" evidence="1">
    <location>
        <begin position="26"/>
        <end position="46"/>
    </location>
</feature>
<dbReference type="PANTHER" id="PTHR17695">
    <property type="entry name" value="SMALL SUBUNIT PROCESSOME COMPONENT 20 HOMOLOG"/>
    <property type="match status" value="1"/>
</dbReference>
<accession>A0A0A9YB40</accession>
<dbReference type="GO" id="GO:0032040">
    <property type="term" value="C:small-subunit processome"/>
    <property type="evidence" value="ECO:0007669"/>
    <property type="project" value="TreeGrafter"/>
</dbReference>